<dbReference type="Gene3D" id="3.20.20.140">
    <property type="entry name" value="Metal-dependent hydrolases"/>
    <property type="match status" value="1"/>
</dbReference>
<sequence>MPAIPAWSVEAHLDLMKQANITKSILSITSPGTYLIDGKNSSARHLTRQCNEFAANLKMQHPDHFGFWASLPLPDVQGSLIELAYALDHLNADGVAMYTNSRGVYLGDSSLDPLFHELDRRNVTIFIHPTSPCVRDSHSVRSAAPLSQYPNPMFEFFFESARAVINLFLSGAIDRFPGITYIVSHAGGALPPNIERFTSFASSVLGLPLEINSDIVKKAFAEQFYFDLAGFVFPDQIYGLLRYVGVNRLLYGSDFPYTPATGVVGLAHTMNEDIGTAFPDIHDQQSILAGNARRLLGA</sequence>
<proteinExistence type="inferred from homology"/>
<evidence type="ECO:0000256" key="1">
    <source>
        <dbReference type="ARBA" id="ARBA00005871"/>
    </source>
</evidence>
<dbReference type="GO" id="GO:0019748">
    <property type="term" value="P:secondary metabolic process"/>
    <property type="evidence" value="ECO:0007669"/>
    <property type="project" value="TreeGrafter"/>
</dbReference>
<dbReference type="InterPro" id="IPR032465">
    <property type="entry name" value="ACMSD"/>
</dbReference>
<dbReference type="GO" id="GO:0005829">
    <property type="term" value="C:cytosol"/>
    <property type="evidence" value="ECO:0007669"/>
    <property type="project" value="TreeGrafter"/>
</dbReference>
<dbReference type="PANTHER" id="PTHR21240:SF29">
    <property type="entry name" value="AMIDOHYDROLASE-RELATED DOMAIN-CONTAINING PROTEIN"/>
    <property type="match status" value="1"/>
</dbReference>
<dbReference type="EC" id="4.1.1.52" evidence="7"/>
<protein>
    <recommendedName>
        <fullName evidence="7">6-methylsalicylate decarboxylase</fullName>
        <ecNumber evidence="7">4.1.1.52</ecNumber>
    </recommendedName>
</protein>
<dbReference type="SUPFAM" id="SSF51556">
    <property type="entry name" value="Metallo-dependent hydrolases"/>
    <property type="match status" value="1"/>
</dbReference>
<keyword evidence="2" id="KW-0479">Metal-binding</keyword>
<comment type="caution">
    <text evidence="10">The sequence shown here is derived from an EMBL/GenBank/DDBJ whole genome shotgun (WGS) entry which is preliminary data.</text>
</comment>
<evidence type="ECO:0000259" key="9">
    <source>
        <dbReference type="Pfam" id="PF04909"/>
    </source>
</evidence>
<evidence type="ECO:0000256" key="6">
    <source>
        <dbReference type="ARBA" id="ARBA00036832"/>
    </source>
</evidence>
<feature type="domain" description="Amidohydrolase-related" evidence="9">
    <location>
        <begin position="8"/>
        <end position="297"/>
    </location>
</feature>
<keyword evidence="4" id="KW-0862">Zinc</keyword>
<evidence type="ECO:0000256" key="5">
    <source>
        <dbReference type="ARBA" id="ARBA00023239"/>
    </source>
</evidence>
<evidence type="ECO:0000256" key="3">
    <source>
        <dbReference type="ARBA" id="ARBA00022793"/>
    </source>
</evidence>
<dbReference type="AlphaFoldDB" id="A0AAD4GVC7"/>
<keyword evidence="11" id="KW-1185">Reference proteome</keyword>
<comment type="catalytic activity">
    <reaction evidence="6">
        <text>6-methylsalicylate + H(+) = 3-methylphenol + CO2</text>
        <dbReference type="Rhea" id="RHEA:23112"/>
        <dbReference type="ChEBI" id="CHEBI:15378"/>
        <dbReference type="ChEBI" id="CHEBI:16526"/>
        <dbReference type="ChEBI" id="CHEBI:17231"/>
        <dbReference type="ChEBI" id="CHEBI:36658"/>
        <dbReference type="EC" id="4.1.1.52"/>
    </reaction>
    <physiologicalReaction direction="left-to-right" evidence="6">
        <dbReference type="Rhea" id="RHEA:23113"/>
    </physiologicalReaction>
</comment>
<dbReference type="GO" id="GO:0047596">
    <property type="term" value="F:6-methylsalicylate decarboxylase activity"/>
    <property type="evidence" value="ECO:0007669"/>
    <property type="project" value="UniProtKB-EC"/>
</dbReference>
<dbReference type="EMBL" id="VCAU01000017">
    <property type="protein sequence ID" value="KAF9891569.1"/>
    <property type="molecule type" value="Genomic_DNA"/>
</dbReference>
<dbReference type="Proteomes" id="UP001194746">
    <property type="component" value="Unassembled WGS sequence"/>
</dbReference>
<evidence type="ECO:0000313" key="10">
    <source>
        <dbReference type="EMBL" id="KAF9891569.1"/>
    </source>
</evidence>
<evidence type="ECO:0000256" key="4">
    <source>
        <dbReference type="ARBA" id="ARBA00022833"/>
    </source>
</evidence>
<keyword evidence="5 8" id="KW-0456">Lyase</keyword>
<dbReference type="InterPro" id="IPR032466">
    <property type="entry name" value="Metal_Hydrolase"/>
</dbReference>
<accession>A0AAD4GVC7</accession>
<comment type="similarity">
    <text evidence="1">Belongs to the metallo-dependent hydrolases superfamily. ACMSD family.</text>
</comment>
<reference evidence="10" key="1">
    <citation type="journal article" date="2019" name="Beilstein J. Org. Chem.">
        <title>Nanangenines: drimane sesquiterpenoids as the dominant metabolite cohort of a novel Australian fungus, Aspergillus nanangensis.</title>
        <authorList>
            <person name="Lacey H.J."/>
            <person name="Gilchrist C.L.M."/>
            <person name="Crombie A."/>
            <person name="Kalaitzis J.A."/>
            <person name="Vuong D."/>
            <person name="Rutledge P.J."/>
            <person name="Turner P."/>
            <person name="Pitt J.I."/>
            <person name="Lacey E."/>
            <person name="Chooi Y.H."/>
            <person name="Piggott A.M."/>
        </authorList>
    </citation>
    <scope>NUCLEOTIDE SEQUENCE</scope>
    <source>
        <strain evidence="10">MST-FP2251</strain>
    </source>
</reference>
<dbReference type="GO" id="GO:0046872">
    <property type="term" value="F:metal ion binding"/>
    <property type="evidence" value="ECO:0007669"/>
    <property type="project" value="UniProtKB-KW"/>
</dbReference>
<dbReference type="PANTHER" id="PTHR21240">
    <property type="entry name" value="2-AMINO-3-CARBOXYLMUCONATE-6-SEMIALDEHYDE DECARBOXYLASE"/>
    <property type="match status" value="1"/>
</dbReference>
<evidence type="ECO:0000256" key="8">
    <source>
        <dbReference type="RuleBase" id="RU366045"/>
    </source>
</evidence>
<evidence type="ECO:0000256" key="7">
    <source>
        <dbReference type="ARBA" id="ARBA00038889"/>
    </source>
</evidence>
<organism evidence="10 11">
    <name type="scientific">Aspergillus nanangensis</name>
    <dbReference type="NCBI Taxonomy" id="2582783"/>
    <lineage>
        <taxon>Eukaryota</taxon>
        <taxon>Fungi</taxon>
        <taxon>Dikarya</taxon>
        <taxon>Ascomycota</taxon>
        <taxon>Pezizomycotina</taxon>
        <taxon>Eurotiomycetes</taxon>
        <taxon>Eurotiomycetidae</taxon>
        <taxon>Eurotiales</taxon>
        <taxon>Aspergillaceae</taxon>
        <taxon>Aspergillus</taxon>
        <taxon>Aspergillus subgen. Circumdati</taxon>
    </lineage>
</organism>
<evidence type="ECO:0000256" key="2">
    <source>
        <dbReference type="ARBA" id="ARBA00022723"/>
    </source>
</evidence>
<dbReference type="InterPro" id="IPR006680">
    <property type="entry name" value="Amidohydro-rel"/>
</dbReference>
<reference evidence="10" key="2">
    <citation type="submission" date="2020-02" db="EMBL/GenBank/DDBJ databases">
        <authorList>
            <person name="Gilchrist C.L.M."/>
            <person name="Chooi Y.-H."/>
        </authorList>
    </citation>
    <scope>NUCLEOTIDE SEQUENCE</scope>
    <source>
        <strain evidence="10">MST-FP2251</strain>
    </source>
</reference>
<evidence type="ECO:0000313" key="11">
    <source>
        <dbReference type="Proteomes" id="UP001194746"/>
    </source>
</evidence>
<gene>
    <name evidence="10" type="ORF">FE257_003580</name>
</gene>
<dbReference type="GO" id="GO:0016787">
    <property type="term" value="F:hydrolase activity"/>
    <property type="evidence" value="ECO:0007669"/>
    <property type="project" value="InterPro"/>
</dbReference>
<name>A0AAD4GVC7_ASPNN</name>
<keyword evidence="3 8" id="KW-0210">Decarboxylase</keyword>
<dbReference type="Pfam" id="PF04909">
    <property type="entry name" value="Amidohydro_2"/>
    <property type="match status" value="1"/>
</dbReference>